<dbReference type="InterPro" id="IPR017871">
    <property type="entry name" value="ABC_transporter-like_CS"/>
</dbReference>
<keyword evidence="3" id="KW-0547">Nucleotide-binding</keyword>
<dbReference type="InterPro" id="IPR003439">
    <property type="entry name" value="ABC_transporter-like_ATP-bd"/>
</dbReference>
<evidence type="ECO:0000259" key="6">
    <source>
        <dbReference type="PROSITE" id="PS50893"/>
    </source>
</evidence>
<dbReference type="GO" id="GO:0005524">
    <property type="term" value="F:ATP binding"/>
    <property type="evidence" value="ECO:0007669"/>
    <property type="project" value="UniProtKB-KW"/>
</dbReference>
<dbReference type="PANTHER" id="PTHR43820:SF4">
    <property type="entry name" value="HIGH-AFFINITY BRANCHED-CHAIN AMINO ACID TRANSPORT ATP-BINDING PROTEIN LIVF"/>
    <property type="match status" value="1"/>
</dbReference>
<reference evidence="7 8" key="1">
    <citation type="submission" date="2017-01" db="EMBL/GenBank/DDBJ databases">
        <title>Draft sequence of Acidihalobacter ferrooxidans strain DSM 14175 (strain V8).</title>
        <authorList>
            <person name="Khaleque H.N."/>
            <person name="Ramsay J.P."/>
            <person name="Murphy R.J.T."/>
            <person name="Kaksonen A.H."/>
            <person name="Boxall N.J."/>
            <person name="Watkin E.L.J."/>
        </authorList>
    </citation>
    <scope>NUCLEOTIDE SEQUENCE [LARGE SCALE GENOMIC DNA]</scope>
    <source>
        <strain evidence="7 8">V8</strain>
    </source>
</reference>
<dbReference type="InterPro" id="IPR052156">
    <property type="entry name" value="BCAA_Transport_ATP-bd_LivF"/>
</dbReference>
<comment type="similarity">
    <text evidence="1">Belongs to the ABC transporter superfamily.</text>
</comment>
<evidence type="ECO:0000256" key="2">
    <source>
        <dbReference type="ARBA" id="ARBA00022448"/>
    </source>
</evidence>
<keyword evidence="5" id="KW-0029">Amino-acid transport</keyword>
<dbReference type="RefSeq" id="WP_076836936.1">
    <property type="nucleotide sequence ID" value="NZ_CP019434.1"/>
</dbReference>
<dbReference type="InterPro" id="IPR003593">
    <property type="entry name" value="AAA+_ATPase"/>
</dbReference>
<evidence type="ECO:0000256" key="3">
    <source>
        <dbReference type="ARBA" id="ARBA00022741"/>
    </source>
</evidence>
<dbReference type="Proteomes" id="UP000243807">
    <property type="component" value="Chromosome"/>
</dbReference>
<dbReference type="GO" id="GO:0015807">
    <property type="term" value="P:L-amino acid transport"/>
    <property type="evidence" value="ECO:0007669"/>
    <property type="project" value="TreeGrafter"/>
</dbReference>
<evidence type="ECO:0000256" key="4">
    <source>
        <dbReference type="ARBA" id="ARBA00022840"/>
    </source>
</evidence>
<dbReference type="PANTHER" id="PTHR43820">
    <property type="entry name" value="HIGH-AFFINITY BRANCHED-CHAIN AMINO ACID TRANSPORT ATP-BINDING PROTEIN LIVF"/>
    <property type="match status" value="1"/>
</dbReference>
<dbReference type="Gene3D" id="3.40.50.300">
    <property type="entry name" value="P-loop containing nucleotide triphosphate hydrolases"/>
    <property type="match status" value="1"/>
</dbReference>
<feature type="domain" description="ABC transporter" evidence="6">
    <location>
        <begin position="9"/>
        <end position="240"/>
    </location>
</feature>
<dbReference type="InterPro" id="IPR027417">
    <property type="entry name" value="P-loop_NTPase"/>
</dbReference>
<accession>A0A1P8UHI2</accession>
<organism evidence="7 8">
    <name type="scientific">Acidihalobacter ferrooxydans</name>
    <dbReference type="NCBI Taxonomy" id="1765967"/>
    <lineage>
        <taxon>Bacteria</taxon>
        <taxon>Pseudomonadati</taxon>
        <taxon>Pseudomonadota</taxon>
        <taxon>Gammaproteobacteria</taxon>
        <taxon>Chromatiales</taxon>
        <taxon>Ectothiorhodospiraceae</taxon>
        <taxon>Acidihalobacter</taxon>
    </lineage>
</organism>
<dbReference type="GO" id="GO:0015658">
    <property type="term" value="F:branched-chain amino acid transmembrane transporter activity"/>
    <property type="evidence" value="ECO:0007669"/>
    <property type="project" value="TreeGrafter"/>
</dbReference>
<evidence type="ECO:0000313" key="7">
    <source>
        <dbReference type="EMBL" id="APZ43295.1"/>
    </source>
</evidence>
<dbReference type="PROSITE" id="PS00211">
    <property type="entry name" value="ABC_TRANSPORTER_1"/>
    <property type="match status" value="1"/>
</dbReference>
<keyword evidence="2" id="KW-0813">Transport</keyword>
<protein>
    <submittedName>
        <fullName evidence="7">ABC transporter ATP-binding protein</fullName>
    </submittedName>
</protein>
<dbReference type="AlphaFoldDB" id="A0A1P8UHI2"/>
<dbReference type="STRING" id="1765967.BW247_09460"/>
<keyword evidence="8" id="KW-1185">Reference proteome</keyword>
<dbReference type="SMART" id="SM00382">
    <property type="entry name" value="AAA"/>
    <property type="match status" value="1"/>
</dbReference>
<dbReference type="OrthoDB" id="9776369at2"/>
<gene>
    <name evidence="7" type="ORF">BW247_09460</name>
</gene>
<sequence>MSAQREVVLQASDLEAGYTPGVPILRGANVVVHAGEIVTVLGPNGAGKSTLIKTIAGMLTVFSGKVTLLGKDITGIASHRMVAEGIGYVPQVNNVFAKLTVEENLEMGAYTRKTGIAERMEATYELFPDLARLRHLPAGKLSGGQRQMVAFGRALMVEPKLLMLDEPSAGLSPKLVGMVFENVQQVRDSGVTILMVEQNAKAGLMISDRGYVLAEGKEQIEDRADALLKNPEVGELYLGSRGGLL</sequence>
<dbReference type="SUPFAM" id="SSF52540">
    <property type="entry name" value="P-loop containing nucleoside triphosphate hydrolases"/>
    <property type="match status" value="1"/>
</dbReference>
<proteinExistence type="inferred from homology"/>
<keyword evidence="4 7" id="KW-0067">ATP-binding</keyword>
<dbReference type="KEGG" id="afy:BW247_09460"/>
<dbReference type="GO" id="GO:0016887">
    <property type="term" value="F:ATP hydrolysis activity"/>
    <property type="evidence" value="ECO:0007669"/>
    <property type="project" value="InterPro"/>
</dbReference>
<dbReference type="PROSITE" id="PS50893">
    <property type="entry name" value="ABC_TRANSPORTER_2"/>
    <property type="match status" value="1"/>
</dbReference>
<dbReference type="Pfam" id="PF00005">
    <property type="entry name" value="ABC_tran"/>
    <property type="match status" value="1"/>
</dbReference>
<evidence type="ECO:0000256" key="1">
    <source>
        <dbReference type="ARBA" id="ARBA00005417"/>
    </source>
</evidence>
<evidence type="ECO:0000256" key="5">
    <source>
        <dbReference type="ARBA" id="ARBA00022970"/>
    </source>
</evidence>
<evidence type="ECO:0000313" key="8">
    <source>
        <dbReference type="Proteomes" id="UP000243807"/>
    </source>
</evidence>
<name>A0A1P8UHI2_9GAMM</name>
<dbReference type="EMBL" id="CP019434">
    <property type="protein sequence ID" value="APZ43295.1"/>
    <property type="molecule type" value="Genomic_DNA"/>
</dbReference>
<dbReference type="CDD" id="cd03224">
    <property type="entry name" value="ABC_TM1139_LivF_branched"/>
    <property type="match status" value="1"/>
</dbReference>